<dbReference type="AlphaFoldDB" id="A0A7S0CCZ4"/>
<accession>A0A7S0CCZ4</accession>
<name>A0A7S0CCZ4_9STRA</name>
<dbReference type="EMBL" id="HBEL01033524">
    <property type="protein sequence ID" value="CAD8419624.1"/>
    <property type="molecule type" value="Transcribed_RNA"/>
</dbReference>
<protein>
    <submittedName>
        <fullName evidence="1">Uncharacterized protein</fullName>
    </submittedName>
</protein>
<sequence>MKVEKEDDEIKMAERSICISNILEYKKTTELSGGEDDIQQQDTFLHVSIELISLHNFPSLRNILCNSNTNLSVRFELSLPKGWSCLGSNQQSLYGSTHLSRPVYQSSPTNNLVWDSKGWKTFAILMVAVS</sequence>
<evidence type="ECO:0000313" key="1">
    <source>
        <dbReference type="EMBL" id="CAD8419624.1"/>
    </source>
</evidence>
<organism evidence="1">
    <name type="scientific">Proboscia inermis</name>
    <dbReference type="NCBI Taxonomy" id="420281"/>
    <lineage>
        <taxon>Eukaryota</taxon>
        <taxon>Sar</taxon>
        <taxon>Stramenopiles</taxon>
        <taxon>Ochrophyta</taxon>
        <taxon>Bacillariophyta</taxon>
        <taxon>Coscinodiscophyceae</taxon>
        <taxon>Rhizosoleniophycidae</taxon>
        <taxon>Rhizosoleniales</taxon>
        <taxon>Rhizosoleniaceae</taxon>
        <taxon>Proboscia</taxon>
    </lineage>
</organism>
<reference evidence="1" key="1">
    <citation type="submission" date="2021-01" db="EMBL/GenBank/DDBJ databases">
        <authorList>
            <person name="Corre E."/>
            <person name="Pelletier E."/>
            <person name="Niang G."/>
            <person name="Scheremetjew M."/>
            <person name="Finn R."/>
            <person name="Kale V."/>
            <person name="Holt S."/>
            <person name="Cochrane G."/>
            <person name="Meng A."/>
            <person name="Brown T."/>
            <person name="Cohen L."/>
        </authorList>
    </citation>
    <scope>NUCLEOTIDE SEQUENCE</scope>
    <source>
        <strain evidence="1">CCAP1064/1</strain>
    </source>
</reference>
<gene>
    <name evidence="1" type="ORF">PINE0816_LOCUS15759</name>
</gene>
<proteinExistence type="predicted"/>